<dbReference type="PROSITE" id="PS51340">
    <property type="entry name" value="MOSC"/>
    <property type="match status" value="1"/>
</dbReference>
<dbReference type="RefSeq" id="WP_152190671.1">
    <property type="nucleotide sequence ID" value="NZ_WFKI01000012.1"/>
</dbReference>
<dbReference type="InterPro" id="IPR005302">
    <property type="entry name" value="MoCF_Sase_C"/>
</dbReference>
<keyword evidence="4" id="KW-1185">Reference proteome</keyword>
<organism evidence="2 5">
    <name type="scientific">Poseidonibacter ostreae</name>
    <dbReference type="NCBI Taxonomy" id="2654171"/>
    <lineage>
        <taxon>Bacteria</taxon>
        <taxon>Pseudomonadati</taxon>
        <taxon>Campylobacterota</taxon>
        <taxon>Epsilonproteobacteria</taxon>
        <taxon>Campylobacterales</taxon>
        <taxon>Arcobacteraceae</taxon>
        <taxon>Poseidonibacter</taxon>
    </lineage>
</organism>
<evidence type="ECO:0000313" key="3">
    <source>
        <dbReference type="EMBL" id="KAB7890051.1"/>
    </source>
</evidence>
<feature type="domain" description="MOSC" evidence="1">
    <location>
        <begin position="22"/>
        <end position="149"/>
    </location>
</feature>
<evidence type="ECO:0000313" key="2">
    <source>
        <dbReference type="EMBL" id="KAB7888884.1"/>
    </source>
</evidence>
<dbReference type="AlphaFoldDB" id="A0A6L4WSH0"/>
<dbReference type="EMBL" id="WFKK01000019">
    <property type="protein sequence ID" value="KAB7888884.1"/>
    <property type="molecule type" value="Genomic_DNA"/>
</dbReference>
<protein>
    <submittedName>
        <fullName evidence="2">MOSC domain-containing protein</fullName>
    </submittedName>
</protein>
<evidence type="ECO:0000313" key="4">
    <source>
        <dbReference type="Proteomes" id="UP000461010"/>
    </source>
</evidence>
<gene>
    <name evidence="3" type="ORF">GBG18_09850</name>
    <name evidence="2" type="ORF">GBG19_07535</name>
</gene>
<evidence type="ECO:0000313" key="5">
    <source>
        <dbReference type="Proteomes" id="UP000472839"/>
    </source>
</evidence>
<sequence length="149" mass="16613">MKNIGKVIEVFSATKDSSGLPRPIVKYLDILKGHGIKNDKFAGKDEDKSVMVVGKKAYDISKENGINLEFGSFGENILFDFDPHDFKIGTVFKVGDVELEITQACTICNHLAVFGKELPFLVKHHRGLYCRVLNNGKIVKDIQVTTKDN</sequence>
<evidence type="ECO:0000259" key="1">
    <source>
        <dbReference type="PROSITE" id="PS51340"/>
    </source>
</evidence>
<dbReference type="PANTHER" id="PTHR30212">
    <property type="entry name" value="PROTEIN YIIM"/>
    <property type="match status" value="1"/>
</dbReference>
<dbReference type="InterPro" id="IPR052353">
    <property type="entry name" value="Benzoxazolinone_Detox_Enz"/>
</dbReference>
<dbReference type="PANTHER" id="PTHR30212:SF2">
    <property type="entry name" value="PROTEIN YIIM"/>
    <property type="match status" value="1"/>
</dbReference>
<comment type="caution">
    <text evidence="2">The sequence shown here is derived from an EMBL/GenBank/DDBJ whole genome shotgun (WGS) entry which is preliminary data.</text>
</comment>
<dbReference type="Proteomes" id="UP000472839">
    <property type="component" value="Unassembled WGS sequence"/>
</dbReference>
<accession>A0A6L4WSH0</accession>
<dbReference type="InterPro" id="IPR011037">
    <property type="entry name" value="Pyrv_Knase-like_insert_dom_sf"/>
</dbReference>
<dbReference type="Proteomes" id="UP000461010">
    <property type="component" value="Unassembled WGS sequence"/>
</dbReference>
<dbReference type="GO" id="GO:0030170">
    <property type="term" value="F:pyridoxal phosphate binding"/>
    <property type="evidence" value="ECO:0007669"/>
    <property type="project" value="InterPro"/>
</dbReference>
<dbReference type="SUPFAM" id="SSF50800">
    <property type="entry name" value="PK beta-barrel domain-like"/>
    <property type="match status" value="1"/>
</dbReference>
<name>A0A6L4WSH0_9BACT</name>
<dbReference type="Gene3D" id="2.40.33.20">
    <property type="entry name" value="PK beta-barrel domain-like"/>
    <property type="match status" value="1"/>
</dbReference>
<dbReference type="Pfam" id="PF03473">
    <property type="entry name" value="MOSC"/>
    <property type="match status" value="1"/>
</dbReference>
<proteinExistence type="predicted"/>
<dbReference type="EMBL" id="WFKJ01000029">
    <property type="protein sequence ID" value="KAB7890051.1"/>
    <property type="molecule type" value="Genomic_DNA"/>
</dbReference>
<reference evidence="4 5" key="1">
    <citation type="submission" date="2019-10" db="EMBL/GenBank/DDBJ databases">
        <title>Poseidonibacter ostreae sp. nov., isolated from the gut of the Ostrea denselamellosa.</title>
        <authorList>
            <person name="Choi A."/>
        </authorList>
    </citation>
    <scope>NUCLEOTIDE SEQUENCE [LARGE SCALE GENOMIC DNA]</scope>
    <source>
        <strain evidence="2 5">SJOD-M-33</strain>
        <strain evidence="3 4">SJOD-M-5</strain>
    </source>
</reference>
<dbReference type="GO" id="GO:0003824">
    <property type="term" value="F:catalytic activity"/>
    <property type="evidence" value="ECO:0007669"/>
    <property type="project" value="InterPro"/>
</dbReference>
<dbReference type="GO" id="GO:0030151">
    <property type="term" value="F:molybdenum ion binding"/>
    <property type="evidence" value="ECO:0007669"/>
    <property type="project" value="InterPro"/>
</dbReference>